<evidence type="ECO:0000313" key="4">
    <source>
        <dbReference type="EMBL" id="EFK56237.1"/>
    </source>
</evidence>
<dbReference type="AlphaFoldDB" id="D7VR36"/>
<dbReference type="InterPro" id="IPR012373">
    <property type="entry name" value="Ferrdict_sens_TM"/>
</dbReference>
<evidence type="ECO:0000313" key="5">
    <source>
        <dbReference type="Proteomes" id="UP000006258"/>
    </source>
</evidence>
<keyword evidence="5" id="KW-1185">Reference proteome</keyword>
<feature type="domain" description="FecR protein" evidence="2">
    <location>
        <begin position="163"/>
        <end position="259"/>
    </location>
</feature>
<dbReference type="Proteomes" id="UP000006258">
    <property type="component" value="Unassembled WGS sequence"/>
</dbReference>
<proteinExistence type="predicted"/>
<dbReference type="STRING" id="525373.HMPREF0766_13440"/>
<dbReference type="RefSeq" id="WP_002994603.1">
    <property type="nucleotide sequence ID" value="NZ_GL379770.1"/>
</dbReference>
<dbReference type="OrthoDB" id="1099963at2"/>
<dbReference type="GeneID" id="95431340"/>
<dbReference type="Pfam" id="PF04773">
    <property type="entry name" value="FecR"/>
    <property type="match status" value="1"/>
</dbReference>
<evidence type="ECO:0000259" key="2">
    <source>
        <dbReference type="Pfam" id="PF04773"/>
    </source>
</evidence>
<sequence length="370" mass="41067">MKESEKLLFKYIEGKATSPQQIIVEKWYADLEVPDNSGFTDLEKQQQLDTIRQQLPGYKVQQVTLWPRIVVAVSVLLIITAGIFYYKSAFQIDQTHALTHESDISPGHTGATLTLADGRKIILSAAGAGQIAEEAGMRVTKTADGQIMYEILEAEATSDKTNTLSTANGQTYVLTLPDQTKIWLNAASSLTYNTTLYSEGKRQVQLQGEAYFEVAKDPKHPFIVKSGSQSVEVLGTHFNINSYADEEAISTTLIEGSVRVEEGERKRILKPGQQAVNTGTAMTVQTVDTEIAVDWKDGDFVLNHVDFKSAMRKIARWYDVEVIYDPNVPADIETGGWISRKKNLSAILKLIESSGLVHFKVEGRKVYVSK</sequence>
<dbReference type="PIRSF" id="PIRSF018266">
    <property type="entry name" value="FecR"/>
    <property type="match status" value="1"/>
</dbReference>
<accession>D7VR36</accession>
<keyword evidence="1" id="KW-1133">Transmembrane helix</keyword>
<feature type="transmembrane region" description="Helical" evidence="1">
    <location>
        <begin position="65"/>
        <end position="86"/>
    </location>
</feature>
<dbReference type="HOGENOM" id="CLU_050192_1_0_10"/>
<dbReference type="PANTHER" id="PTHR30273:SF2">
    <property type="entry name" value="PROTEIN FECR"/>
    <property type="match status" value="1"/>
</dbReference>
<dbReference type="EMBL" id="ACHA02000012">
    <property type="protein sequence ID" value="EFK56237.1"/>
    <property type="molecule type" value="Genomic_DNA"/>
</dbReference>
<keyword evidence="1" id="KW-0472">Membrane</keyword>
<dbReference type="GO" id="GO:0016989">
    <property type="term" value="F:sigma factor antagonist activity"/>
    <property type="evidence" value="ECO:0007669"/>
    <property type="project" value="TreeGrafter"/>
</dbReference>
<dbReference type="Pfam" id="PF16344">
    <property type="entry name" value="FecR_C"/>
    <property type="match status" value="1"/>
</dbReference>
<name>D7VR36_SPHSI</name>
<organism evidence="4 5">
    <name type="scientific">Sphingobacterium spiritivorum ATCC 33861</name>
    <dbReference type="NCBI Taxonomy" id="525373"/>
    <lineage>
        <taxon>Bacteria</taxon>
        <taxon>Pseudomonadati</taxon>
        <taxon>Bacteroidota</taxon>
        <taxon>Sphingobacteriia</taxon>
        <taxon>Sphingobacteriales</taxon>
        <taxon>Sphingobacteriaceae</taxon>
        <taxon>Sphingobacterium</taxon>
    </lineage>
</organism>
<feature type="domain" description="Protein FecR C-terminal" evidence="3">
    <location>
        <begin position="299"/>
        <end position="368"/>
    </location>
</feature>
<gene>
    <name evidence="4" type="ORF">HMPREF0766_13440</name>
</gene>
<protein>
    <submittedName>
        <fullName evidence="4">Sigma factor regulatory protein, FecR/PupR family</fullName>
    </submittedName>
</protein>
<dbReference type="InterPro" id="IPR032508">
    <property type="entry name" value="FecR_C"/>
</dbReference>
<dbReference type="Gene3D" id="2.60.120.1440">
    <property type="match status" value="1"/>
</dbReference>
<keyword evidence="1" id="KW-0812">Transmembrane</keyword>
<comment type="caution">
    <text evidence="4">The sequence shown here is derived from an EMBL/GenBank/DDBJ whole genome shotgun (WGS) entry which is preliminary data.</text>
</comment>
<dbReference type="Gene3D" id="3.55.50.30">
    <property type="match status" value="1"/>
</dbReference>
<evidence type="ECO:0000259" key="3">
    <source>
        <dbReference type="Pfam" id="PF16344"/>
    </source>
</evidence>
<dbReference type="eggNOG" id="COG3712">
    <property type="taxonomic scope" value="Bacteria"/>
</dbReference>
<reference evidence="4" key="1">
    <citation type="submission" date="2010-07" db="EMBL/GenBank/DDBJ databases">
        <authorList>
            <person name="Muzny D."/>
            <person name="Qin X."/>
            <person name="Buhay C."/>
            <person name="Dugan-Rocha S."/>
            <person name="Ding Y."/>
            <person name="Chen G."/>
            <person name="Hawes A."/>
            <person name="Holder M."/>
            <person name="Jhangiani S."/>
            <person name="Johnson A."/>
            <person name="Khan Z."/>
            <person name="Li Z."/>
            <person name="Liu W."/>
            <person name="Liu X."/>
            <person name="Perez L."/>
            <person name="Shen H."/>
            <person name="Wang Q."/>
            <person name="Watt J."/>
            <person name="Xi L."/>
            <person name="Xin Y."/>
            <person name="Zhou J."/>
            <person name="Deng J."/>
            <person name="Jiang H."/>
            <person name="Liu Y."/>
            <person name="Qu J."/>
            <person name="Song X.-Z."/>
            <person name="Zhang L."/>
            <person name="Villasana D."/>
            <person name="Johnson A."/>
            <person name="Liu J."/>
            <person name="Liyanage D."/>
            <person name="Lorensuhewa L."/>
            <person name="Robinson T."/>
            <person name="Song A."/>
            <person name="Song B.-B."/>
            <person name="Dinh H."/>
            <person name="Thornton R."/>
            <person name="Coyle M."/>
            <person name="Francisco L."/>
            <person name="Jackson L."/>
            <person name="Javaid M."/>
            <person name="Korchina V."/>
            <person name="Kovar C."/>
            <person name="Mata R."/>
            <person name="Mathew T."/>
            <person name="Ngo R."/>
            <person name="Nguyen L."/>
            <person name="Nguyen N."/>
            <person name="Okwuonu G."/>
            <person name="Ongeri F."/>
            <person name="Pham C."/>
            <person name="Simmons D."/>
            <person name="Wilczek-Boney K."/>
            <person name="Hale W."/>
            <person name="Jakkamsetti A."/>
            <person name="Pham P."/>
            <person name="Ruth R."/>
            <person name="San Lucas F."/>
            <person name="Warren J."/>
            <person name="Zhang J."/>
            <person name="Zhao Z."/>
            <person name="Zhou C."/>
            <person name="Zhu D."/>
            <person name="Lee S."/>
            <person name="Bess C."/>
            <person name="Blankenburg K."/>
            <person name="Forbes L."/>
            <person name="Fu Q."/>
            <person name="Gubbala S."/>
            <person name="Hirani K."/>
            <person name="Jayaseelan J.C."/>
            <person name="Lara F."/>
            <person name="Munidasa M."/>
            <person name="Palculict T."/>
            <person name="Patil S."/>
            <person name="Pu L.-L."/>
            <person name="Saada N."/>
            <person name="Tang L."/>
            <person name="Weissenberger G."/>
            <person name="Zhu Y."/>
            <person name="Hemphill L."/>
            <person name="Shang Y."/>
            <person name="Youmans B."/>
            <person name="Ayvaz T."/>
            <person name="Ross M."/>
            <person name="Santibanez J."/>
            <person name="Aqrawi P."/>
            <person name="Gross S."/>
            <person name="Joshi V."/>
            <person name="Fowler G."/>
            <person name="Nazareth L."/>
            <person name="Reid J."/>
            <person name="Worley K."/>
            <person name="Petrosino J."/>
            <person name="Highlander S."/>
            <person name="Gibbs R."/>
        </authorList>
    </citation>
    <scope>NUCLEOTIDE SEQUENCE [LARGE SCALE GENOMIC DNA]</scope>
    <source>
        <strain evidence="4">ATCC 33861</strain>
    </source>
</reference>
<evidence type="ECO:0000256" key="1">
    <source>
        <dbReference type="SAM" id="Phobius"/>
    </source>
</evidence>
<dbReference type="PANTHER" id="PTHR30273">
    <property type="entry name" value="PERIPLASMIC SIGNAL SENSOR AND SIGMA FACTOR ACTIVATOR FECR-RELATED"/>
    <property type="match status" value="1"/>
</dbReference>
<dbReference type="InterPro" id="IPR006860">
    <property type="entry name" value="FecR"/>
</dbReference>